<feature type="compositionally biased region" description="Basic and acidic residues" evidence="1">
    <location>
        <begin position="289"/>
        <end position="307"/>
    </location>
</feature>
<accession>A0A2A2L9B2</accession>
<feature type="compositionally biased region" description="Basic residues" evidence="1">
    <location>
        <begin position="308"/>
        <end position="319"/>
    </location>
</feature>
<sequence length="340" mass="38300">MSNPQKMNWLEPSHMWTHEDEGLPVNPPMKGHDIDHVVDIDLHAPRTRNNDNLYKDNYDDNIQPNPTDNALDPAQPGIETILNPMLRVTDANFSYQPLQNDGIELNNSCRQLPPDLICYAHDISKTNPEHFMGVGGHETDPIQDGIKRIHDEIERHRYPDLPGPEVLSSLNSTMGMQNVIASTNMKSLAPQREHAQVHSALAPGSLLQIQASNTADQIIRSLVSSFVQMQALKPMQVCPPNDLTPSISNQNSTTEQQPASPKYGRSLPPGGPRLIKVITDEEIDGLRKLKAKEDRRKRTENPDLNHKKDIRKANSRAHHERNLEEKTGLNSMKQRLEEVL</sequence>
<feature type="region of interest" description="Disordered" evidence="1">
    <location>
        <begin position="289"/>
        <end position="340"/>
    </location>
</feature>
<protein>
    <submittedName>
        <fullName evidence="2">Uncharacterized protein</fullName>
    </submittedName>
</protein>
<gene>
    <name evidence="2" type="ORF">WR25_23472</name>
</gene>
<dbReference type="Proteomes" id="UP000218231">
    <property type="component" value="Unassembled WGS sequence"/>
</dbReference>
<organism evidence="2 3">
    <name type="scientific">Diploscapter pachys</name>
    <dbReference type="NCBI Taxonomy" id="2018661"/>
    <lineage>
        <taxon>Eukaryota</taxon>
        <taxon>Metazoa</taxon>
        <taxon>Ecdysozoa</taxon>
        <taxon>Nematoda</taxon>
        <taxon>Chromadorea</taxon>
        <taxon>Rhabditida</taxon>
        <taxon>Rhabditina</taxon>
        <taxon>Rhabditomorpha</taxon>
        <taxon>Rhabditoidea</taxon>
        <taxon>Rhabditidae</taxon>
        <taxon>Diploscapter</taxon>
    </lineage>
</organism>
<proteinExistence type="predicted"/>
<evidence type="ECO:0000313" key="2">
    <source>
        <dbReference type="EMBL" id="PAV82856.1"/>
    </source>
</evidence>
<dbReference type="EMBL" id="LIAE01007020">
    <property type="protein sequence ID" value="PAV82856.1"/>
    <property type="molecule type" value="Genomic_DNA"/>
</dbReference>
<evidence type="ECO:0000313" key="3">
    <source>
        <dbReference type="Proteomes" id="UP000218231"/>
    </source>
</evidence>
<feature type="compositionally biased region" description="Polar residues" evidence="1">
    <location>
        <begin position="243"/>
        <end position="259"/>
    </location>
</feature>
<name>A0A2A2L9B2_9BILA</name>
<reference evidence="2 3" key="1">
    <citation type="journal article" date="2017" name="Curr. Biol.">
        <title>Genome architecture and evolution of a unichromosomal asexual nematode.</title>
        <authorList>
            <person name="Fradin H."/>
            <person name="Zegar C."/>
            <person name="Gutwein M."/>
            <person name="Lucas J."/>
            <person name="Kovtun M."/>
            <person name="Corcoran D."/>
            <person name="Baugh L.R."/>
            <person name="Kiontke K."/>
            <person name="Gunsalus K."/>
            <person name="Fitch D.H."/>
            <person name="Piano F."/>
        </authorList>
    </citation>
    <scope>NUCLEOTIDE SEQUENCE [LARGE SCALE GENOMIC DNA]</scope>
    <source>
        <strain evidence="2">PF1309</strain>
    </source>
</reference>
<evidence type="ECO:0000256" key="1">
    <source>
        <dbReference type="SAM" id="MobiDB-lite"/>
    </source>
</evidence>
<keyword evidence="3" id="KW-1185">Reference proteome</keyword>
<comment type="caution">
    <text evidence="2">The sequence shown here is derived from an EMBL/GenBank/DDBJ whole genome shotgun (WGS) entry which is preliminary data.</text>
</comment>
<dbReference type="AlphaFoldDB" id="A0A2A2L9B2"/>
<feature type="region of interest" description="Disordered" evidence="1">
    <location>
        <begin position="237"/>
        <end position="273"/>
    </location>
</feature>